<dbReference type="GO" id="GO:0006596">
    <property type="term" value="P:polyamine biosynthetic process"/>
    <property type="evidence" value="ECO:0007669"/>
    <property type="project" value="UniProtKB-UniRule"/>
</dbReference>
<keyword evidence="2 4" id="KW-0808">Transferase</keyword>
<dbReference type="PANTHER" id="PTHR43317:SF1">
    <property type="entry name" value="THERMOSPERMINE SYNTHASE ACAULIS5"/>
    <property type="match status" value="1"/>
</dbReference>
<dbReference type="Proteomes" id="UP000322530">
    <property type="component" value="Unassembled WGS sequence"/>
</dbReference>
<evidence type="ECO:0000259" key="6">
    <source>
        <dbReference type="PROSITE" id="PS51006"/>
    </source>
</evidence>
<keyword evidence="5" id="KW-0812">Transmembrane</keyword>
<evidence type="ECO:0000313" key="7">
    <source>
        <dbReference type="EMBL" id="GCF10767.1"/>
    </source>
</evidence>
<feature type="domain" description="PABS" evidence="6">
    <location>
        <begin position="211"/>
        <end position="457"/>
    </location>
</feature>
<dbReference type="Gene3D" id="3.40.50.150">
    <property type="entry name" value="Vaccinia Virus protein VP39"/>
    <property type="match status" value="1"/>
</dbReference>
<dbReference type="Gene3D" id="1.20.1250.20">
    <property type="entry name" value="MFS general substrate transporter like domains"/>
    <property type="match status" value="1"/>
</dbReference>
<keyword evidence="3 4" id="KW-0620">Polyamine biosynthesis</keyword>
<evidence type="ECO:0000256" key="3">
    <source>
        <dbReference type="ARBA" id="ARBA00023115"/>
    </source>
</evidence>
<feature type="transmembrane region" description="Helical" evidence="5">
    <location>
        <begin position="103"/>
        <end position="127"/>
    </location>
</feature>
<comment type="similarity">
    <text evidence="1">Belongs to the spermidine/spermine synthase family.</text>
</comment>
<dbReference type="InterPro" id="IPR030374">
    <property type="entry name" value="PABS"/>
</dbReference>
<keyword evidence="8" id="KW-1185">Reference proteome</keyword>
<feature type="transmembrane region" description="Helical" evidence="5">
    <location>
        <begin position="175"/>
        <end position="195"/>
    </location>
</feature>
<comment type="caution">
    <text evidence="7">The sequence shown here is derived from an EMBL/GenBank/DDBJ whole genome shotgun (WGS) entry which is preliminary data.</text>
</comment>
<dbReference type="SUPFAM" id="SSF103473">
    <property type="entry name" value="MFS general substrate transporter"/>
    <property type="match status" value="1"/>
</dbReference>
<dbReference type="PROSITE" id="PS51006">
    <property type="entry name" value="PABS_2"/>
    <property type="match status" value="1"/>
</dbReference>
<evidence type="ECO:0000256" key="1">
    <source>
        <dbReference type="ARBA" id="ARBA00007867"/>
    </source>
</evidence>
<dbReference type="AlphaFoldDB" id="A0A5A5THC3"/>
<dbReference type="NCBIfam" id="NF037959">
    <property type="entry name" value="MFS_SpdSyn"/>
    <property type="match status" value="1"/>
</dbReference>
<feature type="transmembrane region" description="Helical" evidence="5">
    <location>
        <begin position="34"/>
        <end position="56"/>
    </location>
</feature>
<protein>
    <submittedName>
        <fullName evidence="7">Spermidine synthase</fullName>
    </submittedName>
</protein>
<dbReference type="EMBL" id="BIXY01000082">
    <property type="protein sequence ID" value="GCF10767.1"/>
    <property type="molecule type" value="Genomic_DNA"/>
</dbReference>
<feature type="transmembrane region" description="Helical" evidence="5">
    <location>
        <begin position="202"/>
        <end position="223"/>
    </location>
</feature>
<feature type="transmembrane region" description="Helical" evidence="5">
    <location>
        <begin position="68"/>
        <end position="91"/>
    </location>
</feature>
<keyword evidence="5" id="KW-1133">Transmembrane helix</keyword>
<dbReference type="SUPFAM" id="SSF53335">
    <property type="entry name" value="S-adenosyl-L-methionine-dependent methyltransferases"/>
    <property type="match status" value="1"/>
</dbReference>
<evidence type="ECO:0000256" key="2">
    <source>
        <dbReference type="ARBA" id="ARBA00022679"/>
    </source>
</evidence>
<proteinExistence type="inferred from homology"/>
<dbReference type="CDD" id="cd02440">
    <property type="entry name" value="AdoMet_MTases"/>
    <property type="match status" value="1"/>
</dbReference>
<dbReference type="InterPro" id="IPR036259">
    <property type="entry name" value="MFS_trans_sf"/>
</dbReference>
<evidence type="ECO:0000256" key="4">
    <source>
        <dbReference type="PROSITE-ProRule" id="PRU00354"/>
    </source>
</evidence>
<sequence>MKYFLSGLVFVCGMTSLALEMCASRLLGAYFGTSLYIWGILIGLILLYLMVGYFLGGRIADRYPRLQVLCGVTTAAALSLIIIPFVCRSILSGAVTGLEQVSVVLFLGALIGIMLLFGIPVILLGLVSPFAIRLLTNDVRRSGRTSGSLYAISTVGSILGSFLPVLWLIPTWGVRRTMIIFGVILLAVSLPGFIPQKRPARALPLALVIIPMIFVLVVDLGPLKSIPDMIYAKESLYNYIQVAQTPDGTRQLILNEGEAIHSVYNPDSTNILTGWYWDYFLSAPYFNQGFQPSQLKRVGIIGLAGGTAARQFTQVYNHVQIDGAEIDPAIVEAGKKYFAMNEPNLHIYPQDGRTFLAASKHSYDVIAIDAYQQPYIPFQFTTEEFLKQVKSHLSSTGVVAINTGHTANDYRLVQAFVNTLKQVFPSVYTFDVPNTINTEIMATVQPTSLDTFRANLSQRSSDSTLGQVANEVLPVAREAHPDGGLIFTDNKAPIEQITDQLLLDYILHP</sequence>
<dbReference type="InterPro" id="IPR029063">
    <property type="entry name" value="SAM-dependent_MTases_sf"/>
</dbReference>
<dbReference type="Pfam" id="PF01564">
    <property type="entry name" value="Spermine_synth"/>
    <property type="match status" value="1"/>
</dbReference>
<gene>
    <name evidence="7" type="ORF">KDI_43310</name>
</gene>
<dbReference type="GO" id="GO:0016740">
    <property type="term" value="F:transferase activity"/>
    <property type="evidence" value="ECO:0007669"/>
    <property type="project" value="UniProtKB-UniRule"/>
</dbReference>
<accession>A0A5A5THC3</accession>
<name>A0A5A5THC3_9CHLR</name>
<feature type="active site" description="Proton acceptor" evidence="4">
    <location>
        <position position="369"/>
    </location>
</feature>
<feature type="transmembrane region" description="Helical" evidence="5">
    <location>
        <begin position="148"/>
        <end position="169"/>
    </location>
</feature>
<reference evidence="7 8" key="1">
    <citation type="submission" date="2019-01" db="EMBL/GenBank/DDBJ databases">
        <title>Draft genome sequence of Dictyobacter sp. Uno17.</title>
        <authorList>
            <person name="Wang C.M."/>
            <person name="Zheng Y."/>
            <person name="Sakai Y."/>
            <person name="Abe K."/>
            <person name="Yokota A."/>
            <person name="Yabe S."/>
        </authorList>
    </citation>
    <scope>NUCLEOTIDE SEQUENCE [LARGE SCALE GENOMIC DNA]</scope>
    <source>
        <strain evidence="7 8">Uno17</strain>
    </source>
</reference>
<keyword evidence="5" id="KW-0472">Membrane</keyword>
<evidence type="ECO:0000256" key="5">
    <source>
        <dbReference type="SAM" id="Phobius"/>
    </source>
</evidence>
<evidence type="ECO:0000313" key="8">
    <source>
        <dbReference type="Proteomes" id="UP000322530"/>
    </source>
</evidence>
<dbReference type="PANTHER" id="PTHR43317">
    <property type="entry name" value="THERMOSPERMINE SYNTHASE ACAULIS5"/>
    <property type="match status" value="1"/>
</dbReference>
<organism evidence="7 8">
    <name type="scientific">Dictyobacter arantiisoli</name>
    <dbReference type="NCBI Taxonomy" id="2014874"/>
    <lineage>
        <taxon>Bacteria</taxon>
        <taxon>Bacillati</taxon>
        <taxon>Chloroflexota</taxon>
        <taxon>Ktedonobacteria</taxon>
        <taxon>Ktedonobacterales</taxon>
        <taxon>Dictyobacteraceae</taxon>
        <taxon>Dictyobacter</taxon>
    </lineage>
</organism>